<dbReference type="InterPro" id="IPR002347">
    <property type="entry name" value="SDR_fam"/>
</dbReference>
<dbReference type="PANTHER" id="PTHR24320:SF236">
    <property type="entry name" value="SHORT-CHAIN DEHYDROGENASE-RELATED"/>
    <property type="match status" value="1"/>
</dbReference>
<keyword evidence="3" id="KW-0560">Oxidoreductase</keyword>
<dbReference type="AlphaFoldDB" id="A0A061B6S2"/>
<proteinExistence type="inferred from homology"/>
<sequence length="327" mass="36331">MELIDTLKECIHDFWPAAPQFTPKDYPDLTGKYVLVTGTSAGIGYETAKLLLSRNATVVMANRNKVKTESTVDRMKHELIEDNSNLTSEDLDNRIITVYIDLSDLTTIKSGISGLNDKIPHLDITIFNAGVMLPPPNSLTKQGYELQFGANVVGHHCLLKFLDPLILKAANPRVVFLTSLAHRGSPSNGGLTWDFRANDAKRVNSVASYGQSKVSTLYQSYIYGQKYKDQGVISLPVHPGLLQSELWRDVPSLVRTIAFLFISPPVYGAYTELFAALDPNITTKDSGRYIGPWGVFRPIRSDIEKGCTNGTAQKLWDYLDDAVKEYL</sequence>
<organism evidence="4">
    <name type="scientific">Cyberlindnera fabianii</name>
    <name type="common">Yeast</name>
    <name type="synonym">Hansenula fabianii</name>
    <dbReference type="NCBI Taxonomy" id="36022"/>
    <lineage>
        <taxon>Eukaryota</taxon>
        <taxon>Fungi</taxon>
        <taxon>Dikarya</taxon>
        <taxon>Ascomycota</taxon>
        <taxon>Saccharomycotina</taxon>
        <taxon>Saccharomycetes</taxon>
        <taxon>Phaffomycetales</taxon>
        <taxon>Phaffomycetaceae</taxon>
        <taxon>Cyberlindnera</taxon>
    </lineage>
</organism>
<dbReference type="VEuPathDB" id="FungiDB:BON22_0992"/>
<dbReference type="OrthoDB" id="191139at2759"/>
<dbReference type="InterPro" id="IPR036291">
    <property type="entry name" value="NAD(P)-bd_dom_sf"/>
</dbReference>
<dbReference type="EMBL" id="LK052904">
    <property type="protein sequence ID" value="CDR45612.1"/>
    <property type="molecule type" value="Genomic_DNA"/>
</dbReference>
<dbReference type="Pfam" id="PF00106">
    <property type="entry name" value="adh_short"/>
    <property type="match status" value="1"/>
</dbReference>
<dbReference type="PhylomeDB" id="A0A061B6S2"/>
<protein>
    <submittedName>
        <fullName evidence="4">CYFA0S19e00936g1_1</fullName>
    </submittedName>
</protein>
<evidence type="ECO:0000313" key="4">
    <source>
        <dbReference type="EMBL" id="CDR45612.1"/>
    </source>
</evidence>
<evidence type="ECO:0000256" key="2">
    <source>
        <dbReference type="ARBA" id="ARBA00022857"/>
    </source>
</evidence>
<dbReference type="PRINTS" id="PR00081">
    <property type="entry name" value="GDHRDH"/>
</dbReference>
<name>A0A061B6S2_CYBFA</name>
<dbReference type="GO" id="GO:0016491">
    <property type="term" value="F:oxidoreductase activity"/>
    <property type="evidence" value="ECO:0007669"/>
    <property type="project" value="UniProtKB-KW"/>
</dbReference>
<comment type="similarity">
    <text evidence="1">Belongs to the short-chain dehydrogenases/reductases (SDR) family.</text>
</comment>
<accession>A0A061B6S2</accession>
<gene>
    <name evidence="4" type="ORF">CYFA0S_19e00936g</name>
</gene>
<keyword evidence="2" id="KW-0521">NADP</keyword>
<evidence type="ECO:0000256" key="1">
    <source>
        <dbReference type="ARBA" id="ARBA00006484"/>
    </source>
</evidence>
<evidence type="ECO:0000256" key="3">
    <source>
        <dbReference type="ARBA" id="ARBA00023002"/>
    </source>
</evidence>
<dbReference type="Gene3D" id="3.40.50.720">
    <property type="entry name" value="NAD(P)-binding Rossmann-like Domain"/>
    <property type="match status" value="1"/>
</dbReference>
<dbReference type="SUPFAM" id="SSF51735">
    <property type="entry name" value="NAD(P)-binding Rossmann-fold domains"/>
    <property type="match status" value="1"/>
</dbReference>
<dbReference type="PANTHER" id="PTHR24320">
    <property type="entry name" value="RETINOL DEHYDROGENASE"/>
    <property type="match status" value="1"/>
</dbReference>
<reference evidence="4" key="1">
    <citation type="journal article" date="2014" name="Genome Announc.">
        <title>Genome sequence of the yeast Cyberlindnera fabianii (Hansenula fabianii).</title>
        <authorList>
            <person name="Freel K.C."/>
            <person name="Sarilar V."/>
            <person name="Neuveglise C."/>
            <person name="Devillers H."/>
            <person name="Friedrich A."/>
            <person name="Schacherer J."/>
        </authorList>
    </citation>
    <scope>NUCLEOTIDE SEQUENCE</scope>
    <source>
        <strain evidence="4">YJS4271</strain>
    </source>
</reference>